<organism evidence="2">
    <name type="scientific">Salmonella enterica</name>
    <name type="common">Salmonella choleraesuis</name>
    <dbReference type="NCBI Taxonomy" id="28901"/>
    <lineage>
        <taxon>Bacteria</taxon>
        <taxon>Pseudomonadati</taxon>
        <taxon>Pseudomonadota</taxon>
        <taxon>Gammaproteobacteria</taxon>
        <taxon>Enterobacterales</taxon>
        <taxon>Enterobacteriaceae</taxon>
        <taxon>Salmonella</taxon>
    </lineage>
</organism>
<evidence type="ECO:0000313" key="2">
    <source>
        <dbReference type="EMBL" id="ECR8721940.1"/>
    </source>
</evidence>
<accession>A0A5Z3XGI7</accession>
<evidence type="ECO:0000256" key="1">
    <source>
        <dbReference type="SAM" id="SignalP"/>
    </source>
</evidence>
<feature type="signal peptide" evidence="1">
    <location>
        <begin position="1"/>
        <end position="27"/>
    </location>
</feature>
<gene>
    <name evidence="2" type="ORF">F2E69_20160</name>
</gene>
<feature type="chain" id="PRO_5026127839" evidence="1">
    <location>
        <begin position="28"/>
        <end position="201"/>
    </location>
</feature>
<sequence>MKKSMAGQGAAGALLLAGLMMSAGAMAASGDPVQGGSGSVTINVPIVTSTCSVSAPTELNFDPVDKNYASSIYYKQGKDFNIVFSNCKDKNLQMSVQASRPTPSIGPGSAGGYFDSGDPDGEFHYALLLPKDADIKGGGEPYGGSTKVFATDNTNPVLIKPGSDNYTLTSNVELATWGSGSSLANVGPALSASFTYNVTYQ</sequence>
<name>A0A5Z3XGI7_SALER</name>
<dbReference type="AlphaFoldDB" id="A0A5Z3XGI7"/>
<dbReference type="EMBL" id="AAKHQI010000175">
    <property type="protein sequence ID" value="ECR8721940.1"/>
    <property type="molecule type" value="Genomic_DNA"/>
</dbReference>
<proteinExistence type="predicted"/>
<keyword evidence="1" id="KW-0732">Signal</keyword>
<reference evidence="2" key="1">
    <citation type="submission" date="2019-09" db="EMBL/GenBank/DDBJ databases">
        <authorList>
            <consortium name="PulseNet: The National Subtyping Network for Foodborne Disease Surveillance"/>
            <person name="Tarr C.L."/>
            <person name="Trees E."/>
            <person name="Katz L.S."/>
            <person name="Carleton-Romer H.A."/>
            <person name="Stroika S."/>
            <person name="Kucerova Z."/>
            <person name="Roache K.F."/>
            <person name="Sabol A.L."/>
            <person name="Besser J."/>
            <person name="Gerner-Smidt P."/>
        </authorList>
    </citation>
    <scope>NUCLEOTIDE SEQUENCE</scope>
    <source>
        <strain evidence="2">PNUSAS096971</strain>
    </source>
</reference>
<protein>
    <submittedName>
        <fullName evidence="2">Type 1 fimbrial protein</fullName>
    </submittedName>
</protein>
<comment type="caution">
    <text evidence="2">The sequence shown here is derived from an EMBL/GenBank/DDBJ whole genome shotgun (WGS) entry which is preliminary data.</text>
</comment>